<dbReference type="InterPro" id="IPR003163">
    <property type="entry name" value="Tscrpt_reg_HTH_APSES-type"/>
</dbReference>
<dbReference type="InterPro" id="IPR036887">
    <property type="entry name" value="HTH_APSES_sf"/>
</dbReference>
<keyword evidence="5" id="KW-0183">Conidiation</keyword>
<keyword evidence="10" id="KW-1185">Reference proteome</keyword>
<sequence>MPPYRAIKEDWSDYDDESDLEIYEPEQERVPGSSAQNHVDDRSDDHRSDHDVEGKVQEPIHESLEQASSDESIDSTGMRSWSGGRDVCFEQGPAKDEDHRSQHSLQRKCQDGLPAKTEEWIELSGSDEEAPDVQDMAQKSVSWVEAAKLQTDVGKVYSIIRRDVPVLEMRVRGRKVMRRQIDSWLNAGQILRVAELTDGDRNKAIRTLRAAMPGGFETVNGGDWLYQGTWVPYESGRELARQFGVEQILLPLLECEYSSGAVRGTGQRVKSSANSGKDSVRKQRMRKIYSTGRQQKMRKSKSQTFLLQRLVNMSGPAAATVKTRFLPSVLFACT</sequence>
<feature type="region of interest" description="Disordered" evidence="7">
    <location>
        <begin position="1"/>
        <end position="111"/>
    </location>
</feature>
<dbReference type="InterPro" id="IPR018004">
    <property type="entry name" value="KilA/APSES_HTH"/>
</dbReference>
<dbReference type="GO" id="GO:0048315">
    <property type="term" value="P:conidium formation"/>
    <property type="evidence" value="ECO:0007669"/>
    <property type="project" value="UniProtKB-KW"/>
</dbReference>
<feature type="compositionally biased region" description="Basic and acidic residues" evidence="7">
    <location>
        <begin position="38"/>
        <end position="64"/>
    </location>
</feature>
<dbReference type="GO" id="GO:0033309">
    <property type="term" value="C:SBF transcription complex"/>
    <property type="evidence" value="ECO:0007669"/>
    <property type="project" value="TreeGrafter"/>
</dbReference>
<keyword evidence="2" id="KW-0677">Repeat</keyword>
<evidence type="ECO:0000256" key="7">
    <source>
        <dbReference type="SAM" id="MobiDB-lite"/>
    </source>
</evidence>
<dbReference type="EMBL" id="KN847319">
    <property type="protein sequence ID" value="KIW57022.1"/>
    <property type="molecule type" value="Genomic_DNA"/>
</dbReference>
<dbReference type="SMART" id="SM01252">
    <property type="entry name" value="KilA-N"/>
    <property type="match status" value="1"/>
</dbReference>
<gene>
    <name evidence="9" type="ORF">PV05_05627</name>
</gene>
<dbReference type="STRING" id="348802.A0A0D2D3Y2"/>
<dbReference type="PANTHER" id="PTHR43828">
    <property type="entry name" value="ASPARAGINASE"/>
    <property type="match status" value="1"/>
</dbReference>
<protein>
    <recommendedName>
        <fullName evidence="1">Cell pattern formation-associated protein stuA</fullName>
    </recommendedName>
    <alternativeName>
        <fullName evidence="6">Stunted protein A</fullName>
    </alternativeName>
</protein>
<dbReference type="GeneID" id="25327535"/>
<dbReference type="InterPro" id="IPR051642">
    <property type="entry name" value="SWI6-like"/>
</dbReference>
<dbReference type="AlphaFoldDB" id="A0A0D2D3Y2"/>
<accession>A0A0D2D3Y2</accession>
<feature type="domain" description="HTH APSES-type" evidence="8">
    <location>
        <begin position="156"/>
        <end position="264"/>
    </location>
</feature>
<evidence type="ECO:0000313" key="10">
    <source>
        <dbReference type="Proteomes" id="UP000054342"/>
    </source>
</evidence>
<dbReference type="SUPFAM" id="SSF54616">
    <property type="entry name" value="DNA-binding domain of Mlu1-box binding protein MBP1"/>
    <property type="match status" value="1"/>
</dbReference>
<organism evidence="9 10">
    <name type="scientific">Exophiala xenobiotica</name>
    <dbReference type="NCBI Taxonomy" id="348802"/>
    <lineage>
        <taxon>Eukaryota</taxon>
        <taxon>Fungi</taxon>
        <taxon>Dikarya</taxon>
        <taxon>Ascomycota</taxon>
        <taxon>Pezizomycotina</taxon>
        <taxon>Eurotiomycetes</taxon>
        <taxon>Chaetothyriomycetidae</taxon>
        <taxon>Chaetothyriales</taxon>
        <taxon>Herpotrichiellaceae</taxon>
        <taxon>Exophiala</taxon>
    </lineage>
</organism>
<evidence type="ECO:0000256" key="2">
    <source>
        <dbReference type="ARBA" id="ARBA00022737"/>
    </source>
</evidence>
<proteinExistence type="predicted"/>
<evidence type="ECO:0000313" key="9">
    <source>
        <dbReference type="EMBL" id="KIW57022.1"/>
    </source>
</evidence>
<feature type="compositionally biased region" description="Polar residues" evidence="7">
    <location>
        <begin position="65"/>
        <end position="79"/>
    </location>
</feature>
<dbReference type="GO" id="GO:0000981">
    <property type="term" value="F:DNA-binding transcription factor activity, RNA polymerase II-specific"/>
    <property type="evidence" value="ECO:0007669"/>
    <property type="project" value="UniProtKB-ARBA"/>
</dbReference>
<dbReference type="GO" id="GO:0030907">
    <property type="term" value="C:MBF transcription complex"/>
    <property type="evidence" value="ECO:0007669"/>
    <property type="project" value="TreeGrafter"/>
</dbReference>
<evidence type="ECO:0000256" key="5">
    <source>
        <dbReference type="ARBA" id="ARBA00023321"/>
    </source>
</evidence>
<dbReference type="GO" id="GO:0030435">
    <property type="term" value="P:sporulation resulting in formation of a cellular spore"/>
    <property type="evidence" value="ECO:0007669"/>
    <property type="project" value="UniProtKB-KW"/>
</dbReference>
<evidence type="ECO:0000256" key="1">
    <source>
        <dbReference type="ARBA" id="ARBA00019309"/>
    </source>
</evidence>
<keyword evidence="4" id="KW-0040">ANK repeat</keyword>
<dbReference type="OrthoDB" id="6718656at2759"/>
<evidence type="ECO:0000256" key="6">
    <source>
        <dbReference type="ARBA" id="ARBA00031907"/>
    </source>
</evidence>
<keyword evidence="3" id="KW-0749">Sporulation</keyword>
<dbReference type="Proteomes" id="UP000054342">
    <property type="component" value="Unassembled WGS sequence"/>
</dbReference>
<evidence type="ECO:0000256" key="4">
    <source>
        <dbReference type="ARBA" id="ARBA00023043"/>
    </source>
</evidence>
<evidence type="ECO:0000259" key="8">
    <source>
        <dbReference type="PROSITE" id="PS51299"/>
    </source>
</evidence>
<dbReference type="RefSeq" id="XP_013317606.1">
    <property type="nucleotide sequence ID" value="XM_013462152.1"/>
</dbReference>
<feature type="compositionally biased region" description="Basic and acidic residues" evidence="7">
    <location>
        <begin position="1"/>
        <end position="11"/>
    </location>
</feature>
<reference evidence="9 10" key="1">
    <citation type="submission" date="2015-01" db="EMBL/GenBank/DDBJ databases">
        <title>The Genome Sequence of Exophiala xenobiotica CBS118157.</title>
        <authorList>
            <consortium name="The Broad Institute Genomics Platform"/>
            <person name="Cuomo C."/>
            <person name="de Hoog S."/>
            <person name="Gorbushina A."/>
            <person name="Stielow B."/>
            <person name="Teixiera M."/>
            <person name="Abouelleil A."/>
            <person name="Chapman S.B."/>
            <person name="Priest M."/>
            <person name="Young S.K."/>
            <person name="Wortman J."/>
            <person name="Nusbaum C."/>
            <person name="Birren B."/>
        </authorList>
    </citation>
    <scope>NUCLEOTIDE SEQUENCE [LARGE SCALE GENOMIC DNA]</scope>
    <source>
        <strain evidence="9 10">CBS 118157</strain>
    </source>
</reference>
<feature type="compositionally biased region" description="Acidic residues" evidence="7">
    <location>
        <begin position="12"/>
        <end position="25"/>
    </location>
</feature>
<dbReference type="PANTHER" id="PTHR43828:SF3">
    <property type="entry name" value="CHROMO DOMAIN-CONTAINING PROTEIN"/>
    <property type="match status" value="1"/>
</dbReference>
<dbReference type="PROSITE" id="PS51299">
    <property type="entry name" value="HTH_APSES"/>
    <property type="match status" value="1"/>
</dbReference>
<name>A0A0D2D3Y2_9EURO</name>
<dbReference type="GO" id="GO:0003677">
    <property type="term" value="F:DNA binding"/>
    <property type="evidence" value="ECO:0007669"/>
    <property type="project" value="InterPro"/>
</dbReference>
<dbReference type="Gene3D" id="3.10.260.10">
    <property type="entry name" value="Transcription regulator HTH, APSES-type DNA-binding domain"/>
    <property type="match status" value="1"/>
</dbReference>
<dbReference type="HOGENOM" id="CLU_831652_0_0_1"/>
<evidence type="ECO:0000256" key="3">
    <source>
        <dbReference type="ARBA" id="ARBA00022969"/>
    </source>
</evidence>